<evidence type="ECO:0000313" key="7">
    <source>
        <dbReference type="Proteomes" id="UP000702544"/>
    </source>
</evidence>
<proteinExistence type="predicted"/>
<dbReference type="GO" id="GO:0020037">
    <property type="term" value="F:heme binding"/>
    <property type="evidence" value="ECO:0007669"/>
    <property type="project" value="InterPro"/>
</dbReference>
<protein>
    <submittedName>
        <fullName evidence="6">Cytochrome c</fullName>
    </submittedName>
</protein>
<dbReference type="InterPro" id="IPR036909">
    <property type="entry name" value="Cyt_c-like_dom_sf"/>
</dbReference>
<keyword evidence="1 4" id="KW-0349">Heme</keyword>
<dbReference type="Proteomes" id="UP000702544">
    <property type="component" value="Unassembled WGS sequence"/>
</dbReference>
<evidence type="ECO:0000259" key="5">
    <source>
        <dbReference type="PROSITE" id="PS51007"/>
    </source>
</evidence>
<dbReference type="SUPFAM" id="SSF46626">
    <property type="entry name" value="Cytochrome c"/>
    <property type="match status" value="1"/>
</dbReference>
<evidence type="ECO:0000256" key="3">
    <source>
        <dbReference type="ARBA" id="ARBA00023004"/>
    </source>
</evidence>
<name>A0AAE5CCW7_9BACT</name>
<comment type="caution">
    <text evidence="6">The sequence shown here is derived from an EMBL/GenBank/DDBJ whole genome shotgun (WGS) entry which is preliminary data.</text>
</comment>
<dbReference type="EMBL" id="JAACAK010000047">
    <property type="protein sequence ID" value="NIR74744.1"/>
    <property type="molecule type" value="Genomic_DNA"/>
</dbReference>
<dbReference type="GO" id="GO:0046872">
    <property type="term" value="F:metal ion binding"/>
    <property type="evidence" value="ECO:0007669"/>
    <property type="project" value="UniProtKB-KW"/>
</dbReference>
<accession>A0AAE5CCW7</accession>
<keyword evidence="3 4" id="KW-0408">Iron</keyword>
<dbReference type="AlphaFoldDB" id="A0AAE5CCW7"/>
<dbReference type="InterPro" id="IPR009056">
    <property type="entry name" value="Cyt_c-like_dom"/>
</dbReference>
<evidence type="ECO:0000256" key="4">
    <source>
        <dbReference type="PROSITE-ProRule" id="PRU00433"/>
    </source>
</evidence>
<reference evidence="6 7" key="1">
    <citation type="submission" date="2020-01" db="EMBL/GenBank/DDBJ databases">
        <title>Genomes assembled from Gulf of Kutch pelagic sediment metagenomes.</title>
        <authorList>
            <person name="Chandrashekar M."/>
            <person name="Mahajan M.S."/>
            <person name="Dave K.J."/>
            <person name="Vatsa P."/>
            <person name="Nathani N.M."/>
        </authorList>
    </citation>
    <scope>NUCLEOTIDE SEQUENCE [LARGE SCALE GENOMIC DNA]</scope>
    <source>
        <strain evidence="6">KS3-K002</strain>
    </source>
</reference>
<evidence type="ECO:0000256" key="2">
    <source>
        <dbReference type="ARBA" id="ARBA00022723"/>
    </source>
</evidence>
<evidence type="ECO:0000256" key="1">
    <source>
        <dbReference type="ARBA" id="ARBA00022617"/>
    </source>
</evidence>
<dbReference type="Pfam" id="PF00034">
    <property type="entry name" value="Cytochrom_C"/>
    <property type="match status" value="1"/>
</dbReference>
<dbReference type="Gene3D" id="1.10.760.10">
    <property type="entry name" value="Cytochrome c-like domain"/>
    <property type="match status" value="1"/>
</dbReference>
<dbReference type="PROSITE" id="PS51007">
    <property type="entry name" value="CYTC"/>
    <property type="match status" value="1"/>
</dbReference>
<dbReference type="GO" id="GO:0009055">
    <property type="term" value="F:electron transfer activity"/>
    <property type="evidence" value="ECO:0007669"/>
    <property type="project" value="InterPro"/>
</dbReference>
<feature type="domain" description="Cytochrome c" evidence="5">
    <location>
        <begin position="2"/>
        <end position="88"/>
    </location>
</feature>
<evidence type="ECO:0000313" key="6">
    <source>
        <dbReference type="EMBL" id="NIR74744.1"/>
    </source>
</evidence>
<organism evidence="6 7">
    <name type="scientific">Candidatus Kutchimonas denitrificans</name>
    <dbReference type="NCBI Taxonomy" id="3056748"/>
    <lineage>
        <taxon>Bacteria</taxon>
        <taxon>Pseudomonadati</taxon>
        <taxon>Gemmatimonadota</taxon>
        <taxon>Gemmatimonadia</taxon>
        <taxon>Candidatus Palauibacterales</taxon>
        <taxon>Candidatus Palauibacteraceae</taxon>
        <taxon>Candidatus Kutchimonas</taxon>
    </lineage>
</organism>
<keyword evidence="2 4" id="KW-0479">Metal-binding</keyword>
<sequence>PQARVRGRRLFLKHCALCHGERGDGQGRRGYLSVRPADFTDPAWRDGMTARRAYYIEREGIRGTPMPAWKALSEEETWDLVAYVLSVAEMGPRVEVE</sequence>
<feature type="non-terminal residue" evidence="6">
    <location>
        <position position="1"/>
    </location>
</feature>
<gene>
    <name evidence="6" type="ORF">GWO12_06480</name>
</gene>